<keyword evidence="5 7" id="KW-1133">Transmembrane helix</keyword>
<dbReference type="InterPro" id="IPR042094">
    <property type="entry name" value="T2SS_GspF_sf"/>
</dbReference>
<feature type="transmembrane region" description="Helical" evidence="7">
    <location>
        <begin position="159"/>
        <end position="182"/>
    </location>
</feature>
<evidence type="ECO:0000256" key="3">
    <source>
        <dbReference type="ARBA" id="ARBA00022475"/>
    </source>
</evidence>
<evidence type="ECO:0000256" key="5">
    <source>
        <dbReference type="ARBA" id="ARBA00022989"/>
    </source>
</evidence>
<feature type="transmembrane region" description="Helical" evidence="7">
    <location>
        <begin position="213"/>
        <end position="233"/>
    </location>
</feature>
<evidence type="ECO:0000256" key="7">
    <source>
        <dbReference type="SAM" id="Phobius"/>
    </source>
</evidence>
<name>A0A3D8J3H3_9HELI</name>
<dbReference type="GO" id="GO:0005886">
    <property type="term" value="C:plasma membrane"/>
    <property type="evidence" value="ECO:0007669"/>
    <property type="project" value="UniProtKB-SubCell"/>
</dbReference>
<protein>
    <recommendedName>
        <fullName evidence="8">Type II secretion system protein GspF domain-containing protein</fullName>
    </recommendedName>
</protein>
<dbReference type="PANTHER" id="PTHR30012">
    <property type="entry name" value="GENERAL SECRETION PATHWAY PROTEIN"/>
    <property type="match status" value="1"/>
</dbReference>
<dbReference type="EMBL" id="NXLX01000030">
    <property type="protein sequence ID" value="RDU71301.1"/>
    <property type="molecule type" value="Genomic_DNA"/>
</dbReference>
<keyword evidence="10" id="KW-1185">Reference proteome</keyword>
<comment type="similarity">
    <text evidence="2">Belongs to the GSP F family.</text>
</comment>
<evidence type="ECO:0000313" key="10">
    <source>
        <dbReference type="Proteomes" id="UP000256695"/>
    </source>
</evidence>
<evidence type="ECO:0000313" key="9">
    <source>
        <dbReference type="EMBL" id="RDU71301.1"/>
    </source>
</evidence>
<accession>A0A3D8J3H3</accession>
<dbReference type="InterPro" id="IPR018076">
    <property type="entry name" value="T2SS_GspF_dom"/>
</dbReference>
<gene>
    <name evidence="9" type="ORF">CQA57_07860</name>
</gene>
<evidence type="ECO:0000256" key="4">
    <source>
        <dbReference type="ARBA" id="ARBA00022692"/>
    </source>
</evidence>
<proteinExistence type="inferred from homology"/>
<sequence length="396" mass="46145">MKKFKIVGVRDSKIITLYLKENSQEKVLQKLQKDKIALIDIKEVASKSLIKASFDDELILCFKHIAILLDSFMPIDEILQFCIKNSSNKFGEILENVLRDLKSGKKLSESFEAFGNSINPLYKTLIAIGERSARLPEIFSTIVRDMEEKRLYKKKIKKILFYPLVVFLSIAIAFICGVLFIIPEFRDFFMENHLELPWITRSLLFLENFLHQFGIFILVIFLLIIFISKYLYAKNLAFHHFVDRFLLNIPFFGKIILYFKYHNFLQALHFLQSCGNDLNQSLDISKKILDNTFLEQKILQIIQELQKGNKLSEALENDGIFDDIALGLIKGGEKSGRLEAMFLSASKYYEEKYQDLLDRFLLYLEPLCSFLIALVVLYLALGIFMPIWSLQDMQIF</sequence>
<evidence type="ECO:0000256" key="2">
    <source>
        <dbReference type="ARBA" id="ARBA00005745"/>
    </source>
</evidence>
<dbReference type="InterPro" id="IPR003004">
    <property type="entry name" value="GspF/PilC"/>
</dbReference>
<comment type="caution">
    <text evidence="9">The sequence shown here is derived from an EMBL/GenBank/DDBJ whole genome shotgun (WGS) entry which is preliminary data.</text>
</comment>
<dbReference type="Pfam" id="PF00482">
    <property type="entry name" value="T2SSF"/>
    <property type="match status" value="2"/>
</dbReference>
<feature type="domain" description="Type II secretion system protein GspF" evidence="8">
    <location>
        <begin position="63"/>
        <end position="183"/>
    </location>
</feature>
<comment type="subcellular location">
    <subcellularLocation>
        <location evidence="1">Cell membrane</location>
        <topology evidence="1">Multi-pass membrane protein</topology>
    </subcellularLocation>
</comment>
<evidence type="ECO:0000259" key="8">
    <source>
        <dbReference type="Pfam" id="PF00482"/>
    </source>
</evidence>
<keyword evidence="6 7" id="KW-0472">Membrane</keyword>
<organism evidence="9 10">
    <name type="scientific">Helicobacter anseris</name>
    <dbReference type="NCBI Taxonomy" id="375926"/>
    <lineage>
        <taxon>Bacteria</taxon>
        <taxon>Pseudomonadati</taxon>
        <taxon>Campylobacterota</taxon>
        <taxon>Epsilonproteobacteria</taxon>
        <taxon>Campylobacterales</taxon>
        <taxon>Helicobacteraceae</taxon>
        <taxon>Helicobacter</taxon>
    </lineage>
</organism>
<dbReference type="AlphaFoldDB" id="A0A3D8J3H3"/>
<evidence type="ECO:0000256" key="6">
    <source>
        <dbReference type="ARBA" id="ARBA00023136"/>
    </source>
</evidence>
<dbReference type="Gene3D" id="1.20.81.30">
    <property type="entry name" value="Type II secretion system (T2SS), domain F"/>
    <property type="match status" value="2"/>
</dbReference>
<evidence type="ECO:0000256" key="1">
    <source>
        <dbReference type="ARBA" id="ARBA00004651"/>
    </source>
</evidence>
<dbReference type="PANTHER" id="PTHR30012:SF0">
    <property type="entry name" value="TYPE II SECRETION SYSTEM PROTEIN F-RELATED"/>
    <property type="match status" value="1"/>
</dbReference>
<dbReference type="PRINTS" id="PR00812">
    <property type="entry name" value="BCTERIALGSPF"/>
</dbReference>
<keyword evidence="3" id="KW-1003">Cell membrane</keyword>
<feature type="transmembrane region" description="Helical" evidence="7">
    <location>
        <begin position="370"/>
        <end position="390"/>
    </location>
</feature>
<feature type="domain" description="Type II secretion system protein GspF" evidence="8">
    <location>
        <begin position="264"/>
        <end position="386"/>
    </location>
</feature>
<reference evidence="9 10" key="1">
    <citation type="submission" date="2018-04" db="EMBL/GenBank/DDBJ databases">
        <title>Novel Campyloabacter and Helicobacter Species and Strains.</title>
        <authorList>
            <person name="Mannion A.J."/>
            <person name="Shen Z."/>
            <person name="Fox J.G."/>
        </authorList>
    </citation>
    <scope>NUCLEOTIDE SEQUENCE [LARGE SCALE GENOMIC DNA]</scope>
    <source>
        <strain evidence="9 10">MIT 04-9362</strain>
    </source>
</reference>
<dbReference type="OrthoDB" id="9805682at2"/>
<dbReference type="RefSeq" id="WP_115579688.1">
    <property type="nucleotide sequence ID" value="NZ_NXLX01000030.1"/>
</dbReference>
<keyword evidence="4 7" id="KW-0812">Transmembrane</keyword>
<dbReference type="Proteomes" id="UP000256695">
    <property type="component" value="Unassembled WGS sequence"/>
</dbReference>